<protein>
    <recommendedName>
        <fullName evidence="2 5">Glutaminase</fullName>
        <ecNumber evidence="2 5">3.5.1.2</ecNumber>
    </recommendedName>
</protein>
<dbReference type="AlphaFoldDB" id="A0A1C7P9Q8"/>
<dbReference type="PANTHER" id="PTHR12544:SF48">
    <property type="entry name" value="GLUTAMINASE 1"/>
    <property type="match status" value="1"/>
</dbReference>
<dbReference type="InterPro" id="IPR012338">
    <property type="entry name" value="Beta-lactam/transpept-like"/>
</dbReference>
<comment type="similarity">
    <text evidence="1 5">Belongs to the glutaminase family.</text>
</comment>
<feature type="binding site" evidence="5">
    <location>
        <position position="191"/>
    </location>
    <ligand>
        <name>substrate</name>
    </ligand>
</feature>
<dbReference type="InterPro" id="IPR015868">
    <property type="entry name" value="Glutaminase"/>
</dbReference>
<feature type="binding site" evidence="5">
    <location>
        <position position="116"/>
    </location>
    <ligand>
        <name>substrate</name>
    </ligand>
</feature>
<evidence type="ECO:0000313" key="7">
    <source>
        <dbReference type="Proteomes" id="UP000176204"/>
    </source>
</evidence>
<dbReference type="GO" id="GO:0006537">
    <property type="term" value="P:glutamate biosynthetic process"/>
    <property type="evidence" value="ECO:0007669"/>
    <property type="project" value="TreeGrafter"/>
</dbReference>
<feature type="binding site" evidence="5">
    <location>
        <position position="261"/>
    </location>
    <ligand>
        <name>substrate</name>
    </ligand>
</feature>
<reference evidence="7" key="1">
    <citation type="submission" date="2016-09" db="EMBL/GenBank/DDBJ databases">
        <authorList>
            <person name="Koehorst J."/>
        </authorList>
    </citation>
    <scope>NUCLEOTIDE SEQUENCE [LARGE SCALE GENOMIC DNA]</scope>
</reference>
<dbReference type="GO" id="GO:0006543">
    <property type="term" value="P:L-glutamine catabolic process"/>
    <property type="evidence" value="ECO:0007669"/>
    <property type="project" value="TreeGrafter"/>
</dbReference>
<keyword evidence="5" id="KW-0007">Acetylation</keyword>
<sequence>MNKNDIQSAIETAHAKFAGCTDGANASYIPELAKVPSTLFGIAVVTKDGEVFSTGDADTPFAIESISKAFNLALVMDQIGSKTLREKIGADPTGEPFNSVLALVAHGGRPLNPLVNAGAMATVSLVAGENGEAVWANIMKRFAAFAGHPLKINDDVYASESATNSHNKGIAWLLDSAGYFYNQPDMIVDLYTRMCSLNITVKDLAVMGASYANGGVNPLTHEPAVQRENIAEILAELTMSGLYDSTGDWLYRTGLPAKSGVGGGIVTIVPNRMAIAAFSPPLDKYGNSVRAENALIDIIETLGLNPLKS</sequence>
<dbReference type="NCBIfam" id="TIGR03814">
    <property type="entry name" value="Gln_ase"/>
    <property type="match status" value="1"/>
</dbReference>
<dbReference type="Gene3D" id="3.40.710.10">
    <property type="entry name" value="DD-peptidase/beta-lactamase superfamily"/>
    <property type="match status" value="1"/>
</dbReference>
<accession>A0A1C7P9Q8</accession>
<dbReference type="SUPFAM" id="SSF56601">
    <property type="entry name" value="beta-lactamase/transpeptidase-like"/>
    <property type="match status" value="1"/>
</dbReference>
<comment type="subunit">
    <text evidence="5">Homotetramer.</text>
</comment>
<feature type="binding site" evidence="5">
    <location>
        <position position="167"/>
    </location>
    <ligand>
        <name>substrate</name>
    </ligand>
</feature>
<dbReference type="STRING" id="1679444.PYTT_2324"/>
<evidence type="ECO:0000256" key="4">
    <source>
        <dbReference type="ARBA" id="ARBA00049534"/>
    </source>
</evidence>
<evidence type="ECO:0000256" key="5">
    <source>
        <dbReference type="HAMAP-Rule" id="MF_00313"/>
    </source>
</evidence>
<dbReference type="NCBIfam" id="NF009020">
    <property type="entry name" value="PRK12356.1"/>
    <property type="match status" value="1"/>
</dbReference>
<organism evidence="6 7">
    <name type="scientific">Akkermansia glycaniphila</name>
    <dbReference type="NCBI Taxonomy" id="1679444"/>
    <lineage>
        <taxon>Bacteria</taxon>
        <taxon>Pseudomonadati</taxon>
        <taxon>Verrucomicrobiota</taxon>
        <taxon>Verrucomicrobiia</taxon>
        <taxon>Verrucomicrobiales</taxon>
        <taxon>Akkermansiaceae</taxon>
        <taxon>Akkermansia</taxon>
    </lineage>
</organism>
<proteinExistence type="inferred from homology"/>
<dbReference type="PANTHER" id="PTHR12544">
    <property type="entry name" value="GLUTAMINASE"/>
    <property type="match status" value="1"/>
</dbReference>
<dbReference type="OrthoDB" id="9788822at2"/>
<comment type="catalytic activity">
    <reaction evidence="4 5">
        <text>L-glutamine + H2O = L-glutamate + NH4(+)</text>
        <dbReference type="Rhea" id="RHEA:15889"/>
        <dbReference type="ChEBI" id="CHEBI:15377"/>
        <dbReference type="ChEBI" id="CHEBI:28938"/>
        <dbReference type="ChEBI" id="CHEBI:29985"/>
        <dbReference type="ChEBI" id="CHEBI:58359"/>
        <dbReference type="EC" id="3.5.1.2"/>
    </reaction>
</comment>
<dbReference type="EMBL" id="LT629973">
    <property type="protein sequence ID" value="SEH98720.1"/>
    <property type="molecule type" value="Genomic_DNA"/>
</dbReference>
<feature type="binding site" evidence="5">
    <location>
        <position position="160"/>
    </location>
    <ligand>
        <name>substrate</name>
    </ligand>
</feature>
<dbReference type="RefSeq" id="WP_067777669.1">
    <property type="nucleotide sequence ID" value="NZ_LIGX01000040.1"/>
</dbReference>
<dbReference type="HAMAP" id="MF_00313">
    <property type="entry name" value="Glutaminase"/>
    <property type="match status" value="1"/>
</dbReference>
<dbReference type="EC" id="3.5.1.2" evidence="2 5"/>
<keyword evidence="3 5" id="KW-0378">Hydrolase</keyword>
<dbReference type="KEGG" id="agl:PYTT_2324"/>
<evidence type="ECO:0000256" key="1">
    <source>
        <dbReference type="ARBA" id="ARBA00011076"/>
    </source>
</evidence>
<feature type="binding site" evidence="5">
    <location>
        <position position="65"/>
    </location>
    <ligand>
        <name>substrate</name>
    </ligand>
</feature>
<dbReference type="Proteomes" id="UP000176204">
    <property type="component" value="Chromosome I"/>
</dbReference>
<evidence type="ECO:0000256" key="2">
    <source>
        <dbReference type="ARBA" id="ARBA00012918"/>
    </source>
</evidence>
<feature type="binding site" evidence="5">
    <location>
        <position position="243"/>
    </location>
    <ligand>
        <name>substrate</name>
    </ligand>
</feature>
<dbReference type="Pfam" id="PF04960">
    <property type="entry name" value="Glutaminase"/>
    <property type="match status" value="1"/>
</dbReference>
<name>A0A1C7P9Q8_9BACT</name>
<keyword evidence="7" id="KW-1185">Reference proteome</keyword>
<gene>
    <name evidence="5" type="primary">glsA</name>
    <name evidence="6" type="ORF">PYTT_2324</name>
</gene>
<evidence type="ECO:0000256" key="3">
    <source>
        <dbReference type="ARBA" id="ARBA00022801"/>
    </source>
</evidence>
<dbReference type="PATRIC" id="fig|1679444.3.peg.1617"/>
<evidence type="ECO:0000313" key="6">
    <source>
        <dbReference type="EMBL" id="SEH98720.1"/>
    </source>
</evidence>
<dbReference type="GO" id="GO:0004359">
    <property type="term" value="F:glutaminase activity"/>
    <property type="evidence" value="ECO:0007669"/>
    <property type="project" value="UniProtKB-UniRule"/>
</dbReference>